<sequence>MARFPTLAGEAAGASGMFTVTLVKPGKGRQVAEHWAYDERGQALAELGLIAERVPPGTELVLRDPEGNDLLRIARLA</sequence>
<proteinExistence type="predicted"/>
<evidence type="ECO:0000313" key="1">
    <source>
        <dbReference type="EMBL" id="PWS38244.1"/>
    </source>
</evidence>
<keyword evidence="2" id="KW-1185">Reference proteome</keyword>
<protein>
    <submittedName>
        <fullName evidence="1">Uncharacterized protein</fullName>
    </submittedName>
</protein>
<dbReference type="EMBL" id="QGNA01000001">
    <property type="protein sequence ID" value="PWS38244.1"/>
    <property type="molecule type" value="Genomic_DNA"/>
</dbReference>
<evidence type="ECO:0000313" key="2">
    <source>
        <dbReference type="Proteomes" id="UP000245765"/>
    </source>
</evidence>
<dbReference type="RefSeq" id="WP_109868865.1">
    <property type="nucleotide sequence ID" value="NZ_QGNA01000001.1"/>
</dbReference>
<reference evidence="2" key="1">
    <citation type="submission" date="2018-05" db="EMBL/GenBank/DDBJ databases">
        <authorList>
            <person name="Du Z."/>
            <person name="Wang X."/>
        </authorList>
    </citation>
    <scope>NUCLEOTIDE SEQUENCE [LARGE SCALE GENOMIC DNA]</scope>
    <source>
        <strain evidence="2">CQN31</strain>
    </source>
</reference>
<accession>A0A317FGN7</accession>
<dbReference type="OrthoDB" id="7273488at2"/>
<organism evidence="1 2">
    <name type="scientific">Falsiroseomonas bella</name>
    <dbReference type="NCBI Taxonomy" id="2184016"/>
    <lineage>
        <taxon>Bacteria</taxon>
        <taxon>Pseudomonadati</taxon>
        <taxon>Pseudomonadota</taxon>
        <taxon>Alphaproteobacteria</taxon>
        <taxon>Acetobacterales</taxon>
        <taxon>Roseomonadaceae</taxon>
        <taxon>Falsiroseomonas</taxon>
    </lineage>
</organism>
<comment type="caution">
    <text evidence="1">The sequence shown here is derived from an EMBL/GenBank/DDBJ whole genome shotgun (WGS) entry which is preliminary data.</text>
</comment>
<gene>
    <name evidence="1" type="ORF">DFH01_02810</name>
</gene>
<name>A0A317FGN7_9PROT</name>
<dbReference type="Proteomes" id="UP000245765">
    <property type="component" value="Unassembled WGS sequence"/>
</dbReference>
<dbReference type="AlphaFoldDB" id="A0A317FGN7"/>